<proteinExistence type="predicted"/>
<dbReference type="Proteomes" id="UP000738431">
    <property type="component" value="Chromosome"/>
</dbReference>
<evidence type="ECO:0000313" key="2">
    <source>
        <dbReference type="EMBL" id="WRQ88063.1"/>
    </source>
</evidence>
<sequence length="664" mass="74275">METQAHFLEQLIRSIAPKAGRSEPDLWFRELRLLDRLDLDSERRKITLHRGFNILWAAPEDPDTEQGLYRDGLAGHASGKTLFCRILRHLLGEDPLGTQSQRDGIASHFLSLWAVASVRVNGKSWIVGRPLATDGEKFAVAAETFEEAIAGSVSPVGGYETFIGEVRSLGKCVEPLFPGHGWRHLLPWLARDQEARFSSLATWREASSQGDNPLTKVVDRHQVMRAVLDLLDKDEPALRLQIDKGQQELEKARFGQMALEAQLEARIGMANEQAKRLLSQRFPEDDDAIEARLRALADVIREGAAKLSDRPIPATVDSAQKRLAEANRKLTLAENKLEAIEEELPRQIERRDRDLTIIRKFKNGDVVDPARADAGFCPRTLQSAIKRGCHQSREPSEESLVAIDDLEAQAKADTIVIEARKEEQRKLNQGMANLREAVRDAERQLGKAQKEADRDLEELTRKASRAEEAAELYASIDQTRARFKSADGEVSKQSEELESKKSSLARLRREMEDRVVELSNIFADVVRAVMGASVEANITITAEGIVPQVTRKSELSGAALDTIKTLAFDLAAVVASIEGKGSHPRFLIHDGPREGDMARVIYERFFLYAAGVEKAFSSPDQASFQYIITTTTPPPKSMREGTRWLLDPVLDSRDKSQRLLKEDF</sequence>
<gene>
    <name evidence="2" type="ORF">K1X11_001505</name>
</gene>
<feature type="coiled-coil region" evidence="1">
    <location>
        <begin position="417"/>
        <end position="514"/>
    </location>
</feature>
<evidence type="ECO:0000313" key="3">
    <source>
        <dbReference type="Proteomes" id="UP000738431"/>
    </source>
</evidence>
<keyword evidence="3" id="KW-1185">Reference proteome</keyword>
<reference evidence="2 3" key="1">
    <citation type="submission" date="2023-12" db="EMBL/GenBank/DDBJ databases">
        <title>Description of an unclassified Opitutus bacterium of Verrucomicrobiota.</title>
        <authorList>
            <person name="Zhang D.-F."/>
        </authorList>
    </citation>
    <scope>NUCLEOTIDE SEQUENCE [LARGE SCALE GENOMIC DNA]</scope>
    <source>
        <strain evidence="2 3">WL0086</strain>
    </source>
</reference>
<protein>
    <recommendedName>
        <fullName evidence="4">Chromosome segregation protein SMC</fullName>
    </recommendedName>
</protein>
<feature type="coiled-coil region" evidence="1">
    <location>
        <begin position="316"/>
        <end position="350"/>
    </location>
</feature>
<organism evidence="2 3">
    <name type="scientific">Actomonas aquatica</name>
    <dbReference type="NCBI Taxonomy" id="2866162"/>
    <lineage>
        <taxon>Bacteria</taxon>
        <taxon>Pseudomonadati</taxon>
        <taxon>Verrucomicrobiota</taxon>
        <taxon>Opitutia</taxon>
        <taxon>Opitutales</taxon>
        <taxon>Opitutaceae</taxon>
        <taxon>Actomonas</taxon>
    </lineage>
</organism>
<name>A0ABZ1C8N6_9BACT</name>
<evidence type="ECO:0008006" key="4">
    <source>
        <dbReference type="Google" id="ProtNLM"/>
    </source>
</evidence>
<accession>A0ABZ1C8N6</accession>
<keyword evidence="1" id="KW-0175">Coiled coil</keyword>
<dbReference type="RefSeq" id="WP_221028903.1">
    <property type="nucleotide sequence ID" value="NZ_CP139781.1"/>
</dbReference>
<dbReference type="EMBL" id="CP139781">
    <property type="protein sequence ID" value="WRQ88063.1"/>
    <property type="molecule type" value="Genomic_DNA"/>
</dbReference>
<evidence type="ECO:0000256" key="1">
    <source>
        <dbReference type="SAM" id="Coils"/>
    </source>
</evidence>